<dbReference type="EMBL" id="OOIL02004480">
    <property type="protein sequence ID" value="VFQ91836.1"/>
    <property type="molecule type" value="Genomic_DNA"/>
</dbReference>
<reference evidence="2 3" key="1">
    <citation type="submission" date="2018-04" db="EMBL/GenBank/DDBJ databases">
        <authorList>
            <person name="Vogel A."/>
        </authorList>
    </citation>
    <scope>NUCLEOTIDE SEQUENCE [LARGE SCALE GENOMIC DNA]</scope>
</reference>
<organism evidence="2 3">
    <name type="scientific">Cuscuta campestris</name>
    <dbReference type="NCBI Taxonomy" id="132261"/>
    <lineage>
        <taxon>Eukaryota</taxon>
        <taxon>Viridiplantae</taxon>
        <taxon>Streptophyta</taxon>
        <taxon>Embryophyta</taxon>
        <taxon>Tracheophyta</taxon>
        <taxon>Spermatophyta</taxon>
        <taxon>Magnoliopsida</taxon>
        <taxon>eudicotyledons</taxon>
        <taxon>Gunneridae</taxon>
        <taxon>Pentapetalae</taxon>
        <taxon>asterids</taxon>
        <taxon>lamiids</taxon>
        <taxon>Solanales</taxon>
        <taxon>Convolvulaceae</taxon>
        <taxon>Cuscuteae</taxon>
        <taxon>Cuscuta</taxon>
        <taxon>Cuscuta subgen. Grammica</taxon>
        <taxon>Cuscuta sect. Cleistogrammica</taxon>
    </lineage>
</organism>
<evidence type="ECO:0000313" key="3">
    <source>
        <dbReference type="Proteomes" id="UP000595140"/>
    </source>
</evidence>
<evidence type="ECO:0000313" key="2">
    <source>
        <dbReference type="EMBL" id="VFQ91836.1"/>
    </source>
</evidence>
<gene>
    <name evidence="2" type="ORF">CCAM_LOCUS33612</name>
</gene>
<feature type="region of interest" description="Disordered" evidence="1">
    <location>
        <begin position="1"/>
        <end position="21"/>
    </location>
</feature>
<feature type="compositionally biased region" description="Polar residues" evidence="1">
    <location>
        <begin position="1"/>
        <end position="13"/>
    </location>
</feature>
<accession>A0A484MUH3</accession>
<name>A0A484MUH3_9ASTE</name>
<dbReference type="Proteomes" id="UP000595140">
    <property type="component" value="Unassembled WGS sequence"/>
</dbReference>
<keyword evidence="3" id="KW-1185">Reference proteome</keyword>
<proteinExistence type="predicted"/>
<sequence>MNRKSSGAGTQRINPVRRRAVSRGPLRFCEAGMAATGQYSGEGTAASLVRSTPVVFLNNVDPGQRQGRLAAAM</sequence>
<dbReference type="AlphaFoldDB" id="A0A484MUH3"/>
<protein>
    <submittedName>
        <fullName evidence="2">Uncharacterized protein</fullName>
    </submittedName>
</protein>
<evidence type="ECO:0000256" key="1">
    <source>
        <dbReference type="SAM" id="MobiDB-lite"/>
    </source>
</evidence>